<feature type="non-terminal residue" evidence="1">
    <location>
        <position position="50"/>
    </location>
</feature>
<keyword evidence="2" id="KW-1185">Reference proteome</keyword>
<dbReference type="GO" id="GO:0004497">
    <property type="term" value="F:monooxygenase activity"/>
    <property type="evidence" value="ECO:0007669"/>
    <property type="project" value="InterPro"/>
</dbReference>
<dbReference type="GO" id="GO:0005506">
    <property type="term" value="F:iron ion binding"/>
    <property type="evidence" value="ECO:0007669"/>
    <property type="project" value="InterPro"/>
</dbReference>
<accession>A0A9N9KI65</accession>
<dbReference type="InterPro" id="IPR001128">
    <property type="entry name" value="Cyt_P450"/>
</dbReference>
<dbReference type="InterPro" id="IPR036396">
    <property type="entry name" value="Cyt_P450_sf"/>
</dbReference>
<evidence type="ECO:0000313" key="1">
    <source>
        <dbReference type="EMBL" id="CAG8828239.1"/>
    </source>
</evidence>
<name>A0A9N9KI65_9GLOM</name>
<dbReference type="Proteomes" id="UP000789405">
    <property type="component" value="Unassembled WGS sequence"/>
</dbReference>
<dbReference type="EMBL" id="CAJVPY010071064">
    <property type="protein sequence ID" value="CAG8828239.1"/>
    <property type="molecule type" value="Genomic_DNA"/>
</dbReference>
<dbReference type="AlphaFoldDB" id="A0A9N9KI65"/>
<feature type="non-terminal residue" evidence="1">
    <location>
        <position position="1"/>
    </location>
</feature>
<dbReference type="OrthoDB" id="1055148at2759"/>
<gene>
    <name evidence="1" type="ORF">DERYTH_LOCUS28450</name>
</gene>
<organism evidence="1 2">
    <name type="scientific">Dentiscutata erythropus</name>
    <dbReference type="NCBI Taxonomy" id="1348616"/>
    <lineage>
        <taxon>Eukaryota</taxon>
        <taxon>Fungi</taxon>
        <taxon>Fungi incertae sedis</taxon>
        <taxon>Mucoromycota</taxon>
        <taxon>Glomeromycotina</taxon>
        <taxon>Glomeromycetes</taxon>
        <taxon>Diversisporales</taxon>
        <taxon>Gigasporaceae</taxon>
        <taxon>Dentiscutata</taxon>
    </lineage>
</organism>
<dbReference type="GO" id="GO:0016705">
    <property type="term" value="F:oxidoreductase activity, acting on paired donors, with incorporation or reduction of molecular oxygen"/>
    <property type="evidence" value="ECO:0007669"/>
    <property type="project" value="InterPro"/>
</dbReference>
<dbReference type="Pfam" id="PF00067">
    <property type="entry name" value="p450"/>
    <property type="match status" value="1"/>
</dbReference>
<reference evidence="1" key="1">
    <citation type="submission" date="2021-06" db="EMBL/GenBank/DDBJ databases">
        <authorList>
            <person name="Kallberg Y."/>
            <person name="Tangrot J."/>
            <person name="Rosling A."/>
        </authorList>
    </citation>
    <scope>NUCLEOTIDE SEQUENCE</scope>
    <source>
        <strain evidence="1">MA453B</strain>
    </source>
</reference>
<evidence type="ECO:0000313" key="2">
    <source>
        <dbReference type="Proteomes" id="UP000789405"/>
    </source>
</evidence>
<protein>
    <submittedName>
        <fullName evidence="1">27016_t:CDS:1</fullName>
    </submittedName>
</protein>
<proteinExistence type="predicted"/>
<dbReference type="Gene3D" id="1.10.630.10">
    <property type="entry name" value="Cytochrome P450"/>
    <property type="match status" value="1"/>
</dbReference>
<dbReference type="GO" id="GO:0020037">
    <property type="term" value="F:heme binding"/>
    <property type="evidence" value="ECO:0007669"/>
    <property type="project" value="InterPro"/>
</dbReference>
<dbReference type="SUPFAM" id="SSF48264">
    <property type="entry name" value="Cytochrome P450"/>
    <property type="match status" value="1"/>
</dbReference>
<sequence>RHRCIGESFAYVQIKTILAILVRTFNLELHNNKFPECDFTTMMVLPKKPM</sequence>
<comment type="caution">
    <text evidence="1">The sequence shown here is derived from an EMBL/GenBank/DDBJ whole genome shotgun (WGS) entry which is preliminary data.</text>
</comment>